<keyword evidence="2" id="KW-1185">Reference proteome</keyword>
<organism evidence="1 2">
    <name type="scientific">Mytilus edulis</name>
    <name type="common">Blue mussel</name>
    <dbReference type="NCBI Taxonomy" id="6550"/>
    <lineage>
        <taxon>Eukaryota</taxon>
        <taxon>Metazoa</taxon>
        <taxon>Spiralia</taxon>
        <taxon>Lophotrochozoa</taxon>
        <taxon>Mollusca</taxon>
        <taxon>Bivalvia</taxon>
        <taxon>Autobranchia</taxon>
        <taxon>Pteriomorphia</taxon>
        <taxon>Mytilida</taxon>
        <taxon>Mytiloidea</taxon>
        <taxon>Mytilidae</taxon>
        <taxon>Mytilinae</taxon>
        <taxon>Mytilus</taxon>
    </lineage>
</organism>
<evidence type="ECO:0000313" key="2">
    <source>
        <dbReference type="Proteomes" id="UP000683360"/>
    </source>
</evidence>
<proteinExistence type="predicted"/>
<dbReference type="SUPFAM" id="SSF48371">
    <property type="entry name" value="ARM repeat"/>
    <property type="match status" value="1"/>
</dbReference>
<protein>
    <submittedName>
        <fullName evidence="1">Uncharacterized protein</fullName>
    </submittedName>
</protein>
<dbReference type="Proteomes" id="UP000683360">
    <property type="component" value="Unassembled WGS sequence"/>
</dbReference>
<name>A0A8S3U4F9_MYTED</name>
<sequence length="293" mass="33490">MLRQLIKLSQEYQAVEIYCKICADILETGEGFGYPRINTEYIKPLLTMFEFLVHCSSVSEKLGEVISRDKDFLIKATKELEDWKDFHLKDKHMKSKEEGVKIVELLCRLLHNISMFEGNVPNIRGSNCIGAMKPYLESENNIIRLLCLATIADLLEESESGTLERKSESIKDLLSTISKVMDGGSYGDCPLKEIARSGEQNDKVTGSANRHILISHNWGTNQWLNRYMMCPTTFYQTIREQLGMKDIQSMSDFRFAFENIDTTVIDTDLHSTTKQFTSTSTRTVETTKVRLTV</sequence>
<dbReference type="InterPro" id="IPR016024">
    <property type="entry name" value="ARM-type_fold"/>
</dbReference>
<gene>
    <name evidence="1" type="ORF">MEDL_49856</name>
</gene>
<comment type="caution">
    <text evidence="1">The sequence shown here is derived from an EMBL/GenBank/DDBJ whole genome shotgun (WGS) entry which is preliminary data.</text>
</comment>
<reference evidence="1" key="1">
    <citation type="submission" date="2021-03" db="EMBL/GenBank/DDBJ databases">
        <authorList>
            <person name="Bekaert M."/>
        </authorList>
    </citation>
    <scope>NUCLEOTIDE SEQUENCE</scope>
</reference>
<dbReference type="AlphaFoldDB" id="A0A8S3U4F9"/>
<evidence type="ECO:0000313" key="1">
    <source>
        <dbReference type="EMBL" id="CAG2237415.1"/>
    </source>
</evidence>
<accession>A0A8S3U4F9</accession>
<dbReference type="EMBL" id="CAJPWZ010002388">
    <property type="protein sequence ID" value="CAG2237415.1"/>
    <property type="molecule type" value="Genomic_DNA"/>
</dbReference>